<comment type="caution">
    <text evidence="2">The sequence shown here is derived from an EMBL/GenBank/DDBJ whole genome shotgun (WGS) entry which is preliminary data.</text>
</comment>
<sequence>MMTSFLNPERISEDSKQEIQVHGGCLSAYDSARTGIISLIRLAIGYVRKLFVRDNPRVLYACNANLVLRNATLEFGHLKDLTALGLLAITAFQNLVIIIAPLFEAK</sequence>
<evidence type="ECO:0000313" key="3">
    <source>
        <dbReference type="Proteomes" id="UP001359559"/>
    </source>
</evidence>
<name>A0AAN9FK11_CLITE</name>
<keyword evidence="1" id="KW-1133">Transmembrane helix</keyword>
<feature type="transmembrane region" description="Helical" evidence="1">
    <location>
        <begin position="83"/>
        <end position="103"/>
    </location>
</feature>
<evidence type="ECO:0000313" key="2">
    <source>
        <dbReference type="EMBL" id="KAK7277799.1"/>
    </source>
</evidence>
<keyword evidence="1" id="KW-0472">Membrane</keyword>
<protein>
    <submittedName>
        <fullName evidence="2">Uncharacterized protein</fullName>
    </submittedName>
</protein>
<dbReference type="Proteomes" id="UP001359559">
    <property type="component" value="Unassembled WGS sequence"/>
</dbReference>
<dbReference type="AlphaFoldDB" id="A0AAN9FK11"/>
<reference evidence="2 3" key="1">
    <citation type="submission" date="2024-01" db="EMBL/GenBank/DDBJ databases">
        <title>The genomes of 5 underutilized Papilionoideae crops provide insights into root nodulation and disease resistance.</title>
        <authorList>
            <person name="Yuan L."/>
        </authorList>
    </citation>
    <scope>NUCLEOTIDE SEQUENCE [LARGE SCALE GENOMIC DNA]</scope>
    <source>
        <strain evidence="2">LY-2023</strain>
        <tissue evidence="2">Leaf</tissue>
    </source>
</reference>
<dbReference type="EMBL" id="JAYKXN010000006">
    <property type="protein sequence ID" value="KAK7277799.1"/>
    <property type="molecule type" value="Genomic_DNA"/>
</dbReference>
<accession>A0AAN9FK11</accession>
<gene>
    <name evidence="2" type="ORF">RJT34_22816</name>
</gene>
<dbReference type="PANTHER" id="PTHR47759">
    <property type="entry name" value="OS04G0509100 PROTEIN"/>
    <property type="match status" value="1"/>
</dbReference>
<evidence type="ECO:0000256" key="1">
    <source>
        <dbReference type="SAM" id="Phobius"/>
    </source>
</evidence>
<keyword evidence="3" id="KW-1185">Reference proteome</keyword>
<proteinExistence type="predicted"/>
<organism evidence="2 3">
    <name type="scientific">Clitoria ternatea</name>
    <name type="common">Butterfly pea</name>
    <dbReference type="NCBI Taxonomy" id="43366"/>
    <lineage>
        <taxon>Eukaryota</taxon>
        <taxon>Viridiplantae</taxon>
        <taxon>Streptophyta</taxon>
        <taxon>Embryophyta</taxon>
        <taxon>Tracheophyta</taxon>
        <taxon>Spermatophyta</taxon>
        <taxon>Magnoliopsida</taxon>
        <taxon>eudicotyledons</taxon>
        <taxon>Gunneridae</taxon>
        <taxon>Pentapetalae</taxon>
        <taxon>rosids</taxon>
        <taxon>fabids</taxon>
        <taxon>Fabales</taxon>
        <taxon>Fabaceae</taxon>
        <taxon>Papilionoideae</taxon>
        <taxon>50 kb inversion clade</taxon>
        <taxon>NPAAA clade</taxon>
        <taxon>indigoferoid/millettioid clade</taxon>
        <taxon>Phaseoleae</taxon>
        <taxon>Clitoria</taxon>
    </lineage>
</organism>
<dbReference type="PANTHER" id="PTHR47759:SF2">
    <property type="entry name" value="TRIGLYCERIDE LIPASE"/>
    <property type="match status" value="1"/>
</dbReference>
<keyword evidence="1" id="KW-0812">Transmembrane</keyword>